<sequence length="73" mass="8077">MKSSFKGQKLIAGEGVNFYFSAPKGWYAWGKNAEQFTGVKSEVAQNFGLSIKNTTSQLWQKVELDIVEIANCG</sequence>
<dbReference type="Proteomes" id="UP001222087">
    <property type="component" value="Chromosome"/>
</dbReference>
<organism evidence="1 2">
    <name type="scientific">Legionella cardiaca</name>
    <dbReference type="NCBI Taxonomy" id="1071983"/>
    <lineage>
        <taxon>Bacteria</taxon>
        <taxon>Pseudomonadati</taxon>
        <taxon>Pseudomonadota</taxon>
        <taxon>Gammaproteobacteria</taxon>
        <taxon>Legionellales</taxon>
        <taxon>Legionellaceae</taxon>
        <taxon>Legionella</taxon>
    </lineage>
</organism>
<keyword evidence="2" id="KW-1185">Reference proteome</keyword>
<dbReference type="EMBL" id="CP119078">
    <property type="protein sequence ID" value="WED43730.1"/>
    <property type="molecule type" value="Genomic_DNA"/>
</dbReference>
<protein>
    <submittedName>
        <fullName evidence="1">Uncharacterized protein</fullName>
    </submittedName>
</protein>
<proteinExistence type="predicted"/>
<accession>A0ABY8ASS1</accession>
<evidence type="ECO:0000313" key="1">
    <source>
        <dbReference type="EMBL" id="WED43730.1"/>
    </source>
</evidence>
<dbReference type="RefSeq" id="WP_275089542.1">
    <property type="nucleotide sequence ID" value="NZ_CP119078.1"/>
</dbReference>
<gene>
    <name evidence="1" type="ORF">PXX05_02835</name>
</gene>
<reference evidence="1 2" key="1">
    <citation type="submission" date="2023-02" db="EMBL/GenBank/DDBJ databases">
        <title>Genome Sequence of L. cardiaca H63T.</title>
        <authorList>
            <person name="Lopez A.E."/>
            <person name="Cianciotto N.P."/>
        </authorList>
    </citation>
    <scope>NUCLEOTIDE SEQUENCE [LARGE SCALE GENOMIC DNA]</scope>
    <source>
        <strain evidence="1 2">H63</strain>
    </source>
</reference>
<name>A0ABY8ASS1_9GAMM</name>
<evidence type="ECO:0000313" key="2">
    <source>
        <dbReference type="Proteomes" id="UP001222087"/>
    </source>
</evidence>